<reference evidence="1" key="1">
    <citation type="submission" date="2019-11" db="EMBL/GenBank/DDBJ databases">
        <authorList>
            <person name="Feng L."/>
        </authorList>
    </citation>
    <scope>NUCLEOTIDE SEQUENCE</scope>
    <source>
        <strain evidence="1">VrattiLFYP33</strain>
    </source>
</reference>
<sequence length="100" mass="11304">MSCTHAKHPVPTDPAEKARYYWAKRQTAVAQEQGMSNDEIHDLFKYIMDMDIDAVEKSGTEETYETFRRAIGQATTALDEGKPVAVALNLFRTIMHGDLK</sequence>
<evidence type="ECO:0000313" key="1">
    <source>
        <dbReference type="EMBL" id="VYU16248.1"/>
    </source>
</evidence>
<gene>
    <name evidence="1" type="ORF">VRLFYP33_01329</name>
</gene>
<dbReference type="AlphaFoldDB" id="A0A6N3CMG5"/>
<dbReference type="EMBL" id="CACRUX010000052">
    <property type="protein sequence ID" value="VYU16248.1"/>
    <property type="molecule type" value="Genomic_DNA"/>
</dbReference>
<accession>A0A6N3CMG5</accession>
<proteinExistence type="predicted"/>
<organism evidence="1">
    <name type="scientific">Veillonella ratti</name>
    <dbReference type="NCBI Taxonomy" id="103892"/>
    <lineage>
        <taxon>Bacteria</taxon>
        <taxon>Bacillati</taxon>
        <taxon>Bacillota</taxon>
        <taxon>Negativicutes</taxon>
        <taxon>Veillonellales</taxon>
        <taxon>Veillonellaceae</taxon>
        <taxon>Veillonella</taxon>
    </lineage>
</organism>
<dbReference type="RefSeq" id="WP_021840215.1">
    <property type="nucleotide sequence ID" value="NZ_CACRUX010000052.1"/>
</dbReference>
<name>A0A6N3CMG5_9FIRM</name>
<protein>
    <submittedName>
        <fullName evidence="1">Uncharacterized protein</fullName>
    </submittedName>
</protein>